<dbReference type="OrthoDB" id="10490059at2759"/>
<feature type="transmembrane region" description="Helical" evidence="2">
    <location>
        <begin position="297"/>
        <end position="316"/>
    </location>
</feature>
<feature type="region of interest" description="Disordered" evidence="1">
    <location>
        <begin position="160"/>
        <end position="192"/>
    </location>
</feature>
<keyword evidence="2" id="KW-0472">Membrane</keyword>
<evidence type="ECO:0000313" key="4">
    <source>
        <dbReference type="Proteomes" id="UP000077315"/>
    </source>
</evidence>
<name>A0A162V397_PHYB8</name>
<reference evidence="4" key="1">
    <citation type="submission" date="2015-06" db="EMBL/GenBank/DDBJ databases">
        <title>Expansion of signal transduction pathways in fungi by whole-genome duplication.</title>
        <authorList>
            <consortium name="DOE Joint Genome Institute"/>
            <person name="Corrochano L.M."/>
            <person name="Kuo A."/>
            <person name="Marcet-Houben M."/>
            <person name="Polaino S."/>
            <person name="Salamov A."/>
            <person name="Villalobos J.M."/>
            <person name="Alvarez M.I."/>
            <person name="Avalos J."/>
            <person name="Benito E.P."/>
            <person name="Benoit I."/>
            <person name="Burger G."/>
            <person name="Camino L.P."/>
            <person name="Canovas D."/>
            <person name="Cerda-Olmedo E."/>
            <person name="Cheng J.-F."/>
            <person name="Dominguez A."/>
            <person name="Elias M."/>
            <person name="Eslava A.P."/>
            <person name="Glaser F."/>
            <person name="Grimwood J."/>
            <person name="Gutierrez G."/>
            <person name="Heitman J."/>
            <person name="Henrissat B."/>
            <person name="Iturriaga E.A."/>
            <person name="Lang B.F."/>
            <person name="Lavin J.L."/>
            <person name="Lee S."/>
            <person name="Li W."/>
            <person name="Lindquist E."/>
            <person name="Lopez-Garcia S."/>
            <person name="Luque E.M."/>
            <person name="Marcos A.T."/>
            <person name="Martin J."/>
            <person name="McCluskey K."/>
            <person name="Medina H.R."/>
            <person name="Miralles-Duran A."/>
            <person name="Miyazaki A."/>
            <person name="Munoz-Torres E."/>
            <person name="Oguiza J.A."/>
            <person name="Ohm R."/>
            <person name="Olmedo M."/>
            <person name="Orejas M."/>
            <person name="Ortiz-Castellanos L."/>
            <person name="Pisabarro A.G."/>
            <person name="Rodriguez-Romero J."/>
            <person name="Ruiz-Herrera J."/>
            <person name="Ruiz-Vazquez R."/>
            <person name="Sanz C."/>
            <person name="Schackwitz W."/>
            <person name="Schmutz J."/>
            <person name="Shahriari M."/>
            <person name="Shelest E."/>
            <person name="Silva-Franco F."/>
            <person name="Soanes D."/>
            <person name="Syed K."/>
            <person name="Tagua V.G."/>
            <person name="Talbot N.J."/>
            <person name="Thon M."/>
            <person name="De vries R.P."/>
            <person name="Wiebenga A."/>
            <person name="Yadav J.S."/>
            <person name="Braun E.L."/>
            <person name="Baker S."/>
            <person name="Garre V."/>
            <person name="Horwitz B."/>
            <person name="Torres-Martinez S."/>
            <person name="Idnurm A."/>
            <person name="Herrera-Estrella A."/>
            <person name="Gabaldon T."/>
            <person name="Grigoriev I.V."/>
        </authorList>
    </citation>
    <scope>NUCLEOTIDE SEQUENCE [LARGE SCALE GENOMIC DNA]</scope>
    <source>
        <strain evidence="4">NRRL 1555(-)</strain>
    </source>
</reference>
<keyword evidence="4" id="KW-1185">Reference proteome</keyword>
<protein>
    <recommendedName>
        <fullName evidence="5">Transmembrane protein</fullName>
    </recommendedName>
</protein>
<accession>A0A162V397</accession>
<dbReference type="VEuPathDB" id="FungiDB:PHYBLDRAFT_162708"/>
<dbReference type="AlphaFoldDB" id="A0A162V397"/>
<sequence length="347" mass="40167">MNQLKISLTSQNPVTDLEEDSIDCVPGNVSPFVEIDLGSPAKESRLDSLSNSIEIDTDDFKHDCQCGDRKCTIFDQRFLYEPRTQVQELQECQEDDISEHLSEAERGYEEEFSPNFIYTSGLTSSLQVESSAMHTRDQESEGDMVPSLGVSDCFPSLTDISSSPGIEEPPPPYFRDNSPSSTPAPPYRAQHIHRRETQDRELLLLRRAREDYIQSKIEEYYNHILFTNWRWFKIVIKQYHKCPYIGFEAKLFDIGACRLSKAFVSNQFHSWSAAFWITFFVFIGLSSPFIGLEQEPYWLSVPFCIYIMLSIPISMINNEREKRSKLYEEVCTAFARLQPEAPTERFY</sequence>
<evidence type="ECO:0008006" key="5">
    <source>
        <dbReference type="Google" id="ProtNLM"/>
    </source>
</evidence>
<dbReference type="GeneID" id="28995589"/>
<feature type="transmembrane region" description="Helical" evidence="2">
    <location>
        <begin position="268"/>
        <end position="291"/>
    </location>
</feature>
<evidence type="ECO:0000313" key="3">
    <source>
        <dbReference type="EMBL" id="OAD79652.1"/>
    </source>
</evidence>
<evidence type="ECO:0000256" key="1">
    <source>
        <dbReference type="SAM" id="MobiDB-lite"/>
    </source>
</evidence>
<keyword evidence="2" id="KW-1133">Transmembrane helix</keyword>
<organism evidence="3 4">
    <name type="scientific">Phycomyces blakesleeanus (strain ATCC 8743b / DSM 1359 / FGSC 10004 / NBRC 33097 / NRRL 1555)</name>
    <dbReference type="NCBI Taxonomy" id="763407"/>
    <lineage>
        <taxon>Eukaryota</taxon>
        <taxon>Fungi</taxon>
        <taxon>Fungi incertae sedis</taxon>
        <taxon>Mucoromycota</taxon>
        <taxon>Mucoromycotina</taxon>
        <taxon>Mucoromycetes</taxon>
        <taxon>Mucorales</taxon>
        <taxon>Phycomycetaceae</taxon>
        <taxon>Phycomyces</taxon>
    </lineage>
</organism>
<dbReference type="Proteomes" id="UP000077315">
    <property type="component" value="Unassembled WGS sequence"/>
</dbReference>
<keyword evidence="2" id="KW-0812">Transmembrane</keyword>
<proteinExistence type="predicted"/>
<evidence type="ECO:0000256" key="2">
    <source>
        <dbReference type="SAM" id="Phobius"/>
    </source>
</evidence>
<dbReference type="InParanoid" id="A0A162V397"/>
<gene>
    <name evidence="3" type="ORF">PHYBLDRAFT_162708</name>
</gene>
<dbReference type="RefSeq" id="XP_018297692.1">
    <property type="nucleotide sequence ID" value="XM_018434683.1"/>
</dbReference>
<dbReference type="EMBL" id="KV440972">
    <property type="protein sequence ID" value="OAD79652.1"/>
    <property type="molecule type" value="Genomic_DNA"/>
</dbReference>